<dbReference type="InterPro" id="IPR002053">
    <property type="entry name" value="Glyco_hydro_25"/>
</dbReference>
<dbReference type="InterPro" id="IPR044081">
    <property type="entry name" value="DUF5776"/>
</dbReference>
<gene>
    <name evidence="4" type="ORF">AAF454_03325</name>
</gene>
<feature type="signal peptide" evidence="2">
    <location>
        <begin position="1"/>
        <end position="28"/>
    </location>
</feature>
<dbReference type="Proteomes" id="UP001398420">
    <property type="component" value="Unassembled WGS sequence"/>
</dbReference>
<evidence type="ECO:0000256" key="2">
    <source>
        <dbReference type="SAM" id="SignalP"/>
    </source>
</evidence>
<dbReference type="CDD" id="cd06523">
    <property type="entry name" value="GH25_PlyB-like"/>
    <property type="match status" value="1"/>
</dbReference>
<dbReference type="InterPro" id="IPR017853">
    <property type="entry name" value="GH"/>
</dbReference>
<organism evidence="4 5">
    <name type="scientific">Kurthia gibsonii</name>
    <dbReference type="NCBI Taxonomy" id="33946"/>
    <lineage>
        <taxon>Bacteria</taxon>
        <taxon>Bacillati</taxon>
        <taxon>Bacillota</taxon>
        <taxon>Bacilli</taxon>
        <taxon>Bacillales</taxon>
        <taxon>Caryophanaceae</taxon>
        <taxon>Kurthia</taxon>
    </lineage>
</organism>
<name>A0ABU9LM53_9BACL</name>
<reference evidence="4 5" key="1">
    <citation type="submission" date="2024-04" db="EMBL/GenBank/DDBJ databases">
        <authorList>
            <person name="Wu Y.S."/>
            <person name="Zhang L."/>
        </authorList>
    </citation>
    <scope>NUCLEOTIDE SEQUENCE [LARGE SCALE GENOMIC DNA]</scope>
    <source>
        <strain evidence="4 5">KG-01</strain>
    </source>
</reference>
<feature type="domain" description="DUF5776" evidence="3">
    <location>
        <begin position="272"/>
        <end position="339"/>
    </location>
</feature>
<proteinExistence type="inferred from homology"/>
<evidence type="ECO:0000256" key="1">
    <source>
        <dbReference type="ARBA" id="ARBA00010646"/>
    </source>
</evidence>
<dbReference type="PANTHER" id="PTHR34135:SF1">
    <property type="entry name" value="GLYCOSYL HYDROLASE FAMILY 25"/>
    <property type="match status" value="1"/>
</dbReference>
<dbReference type="Gene3D" id="3.20.20.80">
    <property type="entry name" value="Glycosidases"/>
    <property type="match status" value="1"/>
</dbReference>
<evidence type="ECO:0000313" key="4">
    <source>
        <dbReference type="EMBL" id="MEL5987456.1"/>
    </source>
</evidence>
<feature type="domain" description="DUF5776" evidence="3">
    <location>
        <begin position="349"/>
        <end position="415"/>
    </location>
</feature>
<accession>A0ABU9LM53</accession>
<sequence>MKKQLKWCLSLLFALFVVVAWQSNSASAVEQDGTLAPANPDRKIEWEGTPYVTDTNPVNAKSRTLSTKSYTDPVIVDISHHQGNIDWAKASKVIDLAIIRTQYGSVLEDRWHKSYEASAKKYNVPFGVYAYHLATDTADAKVEARDFYNRASKDANFYVIDVEEFTSESGESMRAIVNSFVAELRKYTDKKIGLYIANHLYDKLNLDTSKADFVWIPRYGSTKPAYPHALWQFTDQGKVDGIGTYVDLNRLNGVSLSYFTQSTSKPVSNPRYYTSNPKKIATKTVAYEYNSRTFKESAKVKRHPKNTLLDIVAVEKSASGTPRLKLKNGNYITANRTYVVKTRSDIDEYITKVPKKALLRVTQGLYKSTTFSTSTKLKNYSTNSVFTIKDIDYTDGGTPRLKTSTGYYVSANKAYTRSVVNNISDYYYVNPKTIQTKTNVGVYTSVSFANKTRTIAKGKKLQVTAVTWSAAGTPRLKIGTGQYISANKAYVVKK</sequence>
<dbReference type="Pfam" id="PF19087">
    <property type="entry name" value="DUF5776"/>
    <property type="match status" value="3"/>
</dbReference>
<evidence type="ECO:0000259" key="3">
    <source>
        <dbReference type="Pfam" id="PF19087"/>
    </source>
</evidence>
<dbReference type="EMBL" id="JBCEWA010000002">
    <property type="protein sequence ID" value="MEL5987456.1"/>
    <property type="molecule type" value="Genomic_DNA"/>
</dbReference>
<dbReference type="Pfam" id="PF01183">
    <property type="entry name" value="Glyco_hydro_25"/>
    <property type="match status" value="1"/>
</dbReference>
<evidence type="ECO:0000313" key="5">
    <source>
        <dbReference type="Proteomes" id="UP001398420"/>
    </source>
</evidence>
<comment type="caution">
    <text evidence="4">The sequence shown here is derived from an EMBL/GenBank/DDBJ whole genome shotgun (WGS) entry which is preliminary data.</text>
</comment>
<keyword evidence="5" id="KW-1185">Reference proteome</keyword>
<dbReference type="PANTHER" id="PTHR34135">
    <property type="entry name" value="LYSOZYME"/>
    <property type="match status" value="1"/>
</dbReference>
<comment type="similarity">
    <text evidence="1">Belongs to the glycosyl hydrolase 25 family.</text>
</comment>
<dbReference type="PROSITE" id="PS51904">
    <property type="entry name" value="GLYCOSYL_HYDROL_F25_2"/>
    <property type="match status" value="1"/>
</dbReference>
<protein>
    <submittedName>
        <fullName evidence="4">DUF5776 domain-containing protein</fullName>
    </submittedName>
</protein>
<feature type="domain" description="DUF5776" evidence="3">
    <location>
        <begin position="426"/>
        <end position="491"/>
    </location>
</feature>
<dbReference type="SUPFAM" id="SSF51445">
    <property type="entry name" value="(Trans)glycosidases"/>
    <property type="match status" value="1"/>
</dbReference>
<keyword evidence="2" id="KW-0732">Signal</keyword>
<dbReference type="RefSeq" id="WP_121177884.1">
    <property type="nucleotide sequence ID" value="NZ_JBBCRB010000002.1"/>
</dbReference>
<feature type="chain" id="PRO_5047417674" evidence="2">
    <location>
        <begin position="29"/>
        <end position="494"/>
    </location>
</feature>